<protein>
    <submittedName>
        <fullName evidence="1">Uncharacterized protein</fullName>
    </submittedName>
</protein>
<dbReference type="Proteomes" id="UP000634530">
    <property type="component" value="Chromosome"/>
</dbReference>
<reference evidence="1 2" key="2">
    <citation type="journal article" date="2021" name="Microorganisms">
        <title>The Ever-Expanding Pseudomonas Genus: Description of 43 New Species and Partition of the Pseudomonas putida Group.</title>
        <authorList>
            <person name="Girard L."/>
            <person name="Lood C."/>
            <person name="Hofte M."/>
            <person name="Vandamme P."/>
            <person name="Rokni-Zadeh H."/>
            <person name="van Noort V."/>
            <person name="Lavigne R."/>
            <person name="De Mot R."/>
        </authorList>
    </citation>
    <scope>NUCLEOTIDE SEQUENCE [LARGE SCALE GENOMIC DNA]</scope>
    <source>
        <strain evidence="1 2">RW8P3</strain>
    </source>
</reference>
<evidence type="ECO:0000313" key="1">
    <source>
        <dbReference type="EMBL" id="QXI31127.1"/>
    </source>
</evidence>
<sequence length="81" mass="9400">MDVLKKERVGEEVYFDIRFSEGEFMVYADCLRVLIEEFSDVDVVAVTGGETKLELLGLYDDLVGLLRGMERLEYLPDRFRS</sequence>
<name>A0A9E6PRH5_9PSED</name>
<organism evidence="1 2">
    <name type="scientific">Pseudomonas vanderleydeniana</name>
    <dbReference type="NCBI Taxonomy" id="2745495"/>
    <lineage>
        <taxon>Bacteria</taxon>
        <taxon>Pseudomonadati</taxon>
        <taxon>Pseudomonadota</taxon>
        <taxon>Gammaproteobacteria</taxon>
        <taxon>Pseudomonadales</taxon>
        <taxon>Pseudomonadaceae</taxon>
        <taxon>Pseudomonas</taxon>
    </lineage>
</organism>
<proteinExistence type="predicted"/>
<reference evidence="1 2" key="1">
    <citation type="journal article" date="2020" name="Microorganisms">
        <title>Reliable Identification of Environmental Pseudomonas Isolates Using the rpoD Gene.</title>
        <authorList>
            <consortium name="The Broad Institute Genome Sequencing Platform"/>
            <person name="Girard L."/>
            <person name="Lood C."/>
            <person name="Rokni-Zadeh H."/>
            <person name="van Noort V."/>
            <person name="Lavigne R."/>
            <person name="De Mot R."/>
        </authorList>
    </citation>
    <scope>NUCLEOTIDE SEQUENCE [LARGE SCALE GENOMIC DNA]</scope>
    <source>
        <strain evidence="1 2">RW8P3</strain>
    </source>
</reference>
<keyword evidence="2" id="KW-1185">Reference proteome</keyword>
<evidence type="ECO:0000313" key="2">
    <source>
        <dbReference type="Proteomes" id="UP000634530"/>
    </source>
</evidence>
<dbReference type="AlphaFoldDB" id="A0A9E6PRH5"/>
<gene>
    <name evidence="1" type="ORF">HU752_014820</name>
</gene>
<dbReference type="KEGG" id="pvw:HU752_014820"/>
<dbReference type="EMBL" id="CP077093">
    <property type="protein sequence ID" value="QXI31127.1"/>
    <property type="molecule type" value="Genomic_DNA"/>
</dbReference>
<dbReference type="RefSeq" id="WP_186685562.1">
    <property type="nucleotide sequence ID" value="NZ_CP077093.1"/>
</dbReference>
<accession>A0A9E6PRH5</accession>